<dbReference type="SMART" id="SM00850">
    <property type="entry name" value="LytTR"/>
    <property type="match status" value="1"/>
</dbReference>
<dbReference type="PROSITE" id="PS50930">
    <property type="entry name" value="HTH_LYTTR"/>
    <property type="match status" value="1"/>
</dbReference>
<dbReference type="InterPro" id="IPR001789">
    <property type="entry name" value="Sig_transdc_resp-reg_receiver"/>
</dbReference>
<comment type="caution">
    <text evidence="6">The sequence shown here is derived from an EMBL/GenBank/DDBJ whole genome shotgun (WGS) entry which is preliminary data.</text>
</comment>
<evidence type="ECO:0000256" key="1">
    <source>
        <dbReference type="ARBA" id="ARBA00023012"/>
    </source>
</evidence>
<protein>
    <submittedName>
        <fullName evidence="6">Two-component system response regulator BtsR</fullName>
    </submittedName>
</protein>
<name>A0ABP8Q2Y7_9GAMM</name>
<sequence length="235" mass="26290">MIRVLLVDDEPFARQELMSQLAGEADIQILGQAANAIEALQQINELKPDVVFLDIQMPKVSGMELIGLLADPLPRIVFVTAFDDYAIQAFEEQAFDYLLKPVAPDRLAKTLHRLRQSLTPQPVRQLAPPPSRLPVFVHNRVKLLPLEAIDFAYSDLGGVHLVSGSEHYHTQLTLKALEEQTPLIRCHRQYLVAPHALGELRLLEHQLAEILTPAGQTVPVSRRFLPDIKARLGLS</sequence>
<dbReference type="RefSeq" id="WP_345010424.1">
    <property type="nucleotide sequence ID" value="NZ_BAABFC010000006.1"/>
</dbReference>
<dbReference type="Gene3D" id="3.40.50.2300">
    <property type="match status" value="1"/>
</dbReference>
<dbReference type="Gene3D" id="2.40.50.1020">
    <property type="entry name" value="LytTr DNA-binding domain"/>
    <property type="match status" value="1"/>
</dbReference>
<keyword evidence="3" id="KW-0597">Phosphoprotein</keyword>
<feature type="domain" description="HTH LytTR-type" evidence="5">
    <location>
        <begin position="133"/>
        <end position="234"/>
    </location>
</feature>
<dbReference type="PROSITE" id="PS50110">
    <property type="entry name" value="RESPONSE_REGULATORY"/>
    <property type="match status" value="1"/>
</dbReference>
<keyword evidence="2" id="KW-0238">DNA-binding</keyword>
<dbReference type="SUPFAM" id="SSF52172">
    <property type="entry name" value="CheY-like"/>
    <property type="match status" value="1"/>
</dbReference>
<dbReference type="SMART" id="SM00448">
    <property type="entry name" value="REC"/>
    <property type="match status" value="1"/>
</dbReference>
<reference evidence="7" key="1">
    <citation type="journal article" date="2019" name="Int. J. Syst. Evol. Microbiol.">
        <title>The Global Catalogue of Microorganisms (GCM) 10K type strain sequencing project: providing services to taxonomists for standard genome sequencing and annotation.</title>
        <authorList>
            <consortium name="The Broad Institute Genomics Platform"/>
            <consortium name="The Broad Institute Genome Sequencing Center for Infectious Disease"/>
            <person name="Wu L."/>
            <person name="Ma J."/>
        </authorList>
    </citation>
    <scope>NUCLEOTIDE SEQUENCE [LARGE SCALE GENOMIC DNA]</scope>
    <source>
        <strain evidence="7">JCM 32226</strain>
    </source>
</reference>
<evidence type="ECO:0000313" key="7">
    <source>
        <dbReference type="Proteomes" id="UP001501321"/>
    </source>
</evidence>
<dbReference type="Pfam" id="PF00072">
    <property type="entry name" value="Response_reg"/>
    <property type="match status" value="1"/>
</dbReference>
<feature type="modified residue" description="4-aspartylphosphate" evidence="3">
    <location>
        <position position="54"/>
    </location>
</feature>
<gene>
    <name evidence="6" type="primary">btsR</name>
    <name evidence="6" type="ORF">GCM10023095_08560</name>
</gene>
<feature type="domain" description="Response regulatory" evidence="4">
    <location>
        <begin position="3"/>
        <end position="115"/>
    </location>
</feature>
<organism evidence="6 7">
    <name type="scientific">Pseudaeromonas paramecii</name>
    <dbReference type="NCBI Taxonomy" id="2138166"/>
    <lineage>
        <taxon>Bacteria</taxon>
        <taxon>Pseudomonadati</taxon>
        <taxon>Pseudomonadota</taxon>
        <taxon>Gammaproteobacteria</taxon>
        <taxon>Aeromonadales</taxon>
        <taxon>Aeromonadaceae</taxon>
        <taxon>Pseudaeromonas</taxon>
    </lineage>
</organism>
<dbReference type="CDD" id="cd17532">
    <property type="entry name" value="REC_LytTR_AlgR-like"/>
    <property type="match status" value="1"/>
</dbReference>
<dbReference type="NCBIfam" id="NF008677">
    <property type="entry name" value="PRK11697.1"/>
    <property type="match status" value="1"/>
</dbReference>
<dbReference type="Pfam" id="PF04397">
    <property type="entry name" value="LytTR"/>
    <property type="match status" value="1"/>
</dbReference>
<accession>A0ABP8Q2Y7</accession>
<keyword evidence="1" id="KW-0902">Two-component regulatory system</keyword>
<dbReference type="InterPro" id="IPR007492">
    <property type="entry name" value="LytTR_DNA-bd_dom"/>
</dbReference>
<evidence type="ECO:0000259" key="4">
    <source>
        <dbReference type="PROSITE" id="PS50110"/>
    </source>
</evidence>
<evidence type="ECO:0000259" key="5">
    <source>
        <dbReference type="PROSITE" id="PS50930"/>
    </source>
</evidence>
<dbReference type="EMBL" id="BAABFC010000006">
    <property type="protein sequence ID" value="GAA4495419.1"/>
    <property type="molecule type" value="Genomic_DNA"/>
</dbReference>
<dbReference type="PANTHER" id="PTHR48111:SF3">
    <property type="entry name" value="TRANSCRIPTIONAL REGULATORY PROTEIN BTSR"/>
    <property type="match status" value="1"/>
</dbReference>
<evidence type="ECO:0000313" key="6">
    <source>
        <dbReference type="EMBL" id="GAA4495419.1"/>
    </source>
</evidence>
<evidence type="ECO:0000256" key="3">
    <source>
        <dbReference type="PROSITE-ProRule" id="PRU00169"/>
    </source>
</evidence>
<dbReference type="InterPro" id="IPR011006">
    <property type="entry name" value="CheY-like_superfamily"/>
</dbReference>
<keyword evidence="7" id="KW-1185">Reference proteome</keyword>
<dbReference type="InterPro" id="IPR039420">
    <property type="entry name" value="WalR-like"/>
</dbReference>
<dbReference type="PANTHER" id="PTHR48111">
    <property type="entry name" value="REGULATOR OF RPOS"/>
    <property type="match status" value="1"/>
</dbReference>
<evidence type="ECO:0000256" key="2">
    <source>
        <dbReference type="ARBA" id="ARBA00023125"/>
    </source>
</evidence>
<proteinExistence type="predicted"/>
<dbReference type="Proteomes" id="UP001501321">
    <property type="component" value="Unassembled WGS sequence"/>
</dbReference>